<name>A0A6C0H1T9_9ZZZZ</name>
<protein>
    <submittedName>
        <fullName evidence="1">Uncharacterized protein</fullName>
    </submittedName>
</protein>
<dbReference type="AlphaFoldDB" id="A0A6C0H1T9"/>
<reference evidence="1" key="1">
    <citation type="journal article" date="2020" name="Nature">
        <title>Giant virus diversity and host interactions through global metagenomics.</title>
        <authorList>
            <person name="Schulz F."/>
            <person name="Roux S."/>
            <person name="Paez-Espino D."/>
            <person name="Jungbluth S."/>
            <person name="Walsh D.A."/>
            <person name="Denef V.J."/>
            <person name="McMahon K.D."/>
            <person name="Konstantinidis K.T."/>
            <person name="Eloe-Fadrosh E.A."/>
            <person name="Kyrpides N.C."/>
            <person name="Woyke T."/>
        </authorList>
    </citation>
    <scope>NUCLEOTIDE SEQUENCE</scope>
    <source>
        <strain evidence="1">GVMAG-M-3300023179-59</strain>
    </source>
</reference>
<proteinExistence type="predicted"/>
<sequence length="269" mass="32701">MSALQMQVTDKYSVVMKEFFYLVNQSELMKKMNYPVNSLYIGLNALHRVFEFVLIRTKSIEKAYYYSQKTYYYYLEYIEQIHKSNLSQNLNHMDAILFVYKKTIFHMFDGEQNEDASNTMSNIITLHEQIQTFDEKEYQNLFARISKLSNILFDWQNECIEFSHRLSICNEYLSRFLKQIDFMTSTTEYLEILQTKMSMNYEKYENLLKEILEKKEKVKRPRADSFFSETDRNEYFLMKFYIEEPILIEKFDNGNNMKEFVKWMYQTAV</sequence>
<dbReference type="EMBL" id="MN739851">
    <property type="protein sequence ID" value="QHT74511.1"/>
    <property type="molecule type" value="Genomic_DNA"/>
</dbReference>
<accession>A0A6C0H1T9</accession>
<evidence type="ECO:0000313" key="1">
    <source>
        <dbReference type="EMBL" id="QHT74511.1"/>
    </source>
</evidence>
<organism evidence="1">
    <name type="scientific">viral metagenome</name>
    <dbReference type="NCBI Taxonomy" id="1070528"/>
    <lineage>
        <taxon>unclassified sequences</taxon>
        <taxon>metagenomes</taxon>
        <taxon>organismal metagenomes</taxon>
    </lineage>
</organism>